<gene>
    <name evidence="2" type="ORF">BDV28DRAFT_39128</name>
</gene>
<name>A0A5N6YYG6_9EURO</name>
<accession>A0A5N6YYG6</accession>
<protein>
    <submittedName>
        <fullName evidence="2">Uncharacterized protein</fullName>
    </submittedName>
</protein>
<dbReference type="EMBL" id="ML739222">
    <property type="protein sequence ID" value="KAE8350481.1"/>
    <property type="molecule type" value="Genomic_DNA"/>
</dbReference>
<evidence type="ECO:0000256" key="1">
    <source>
        <dbReference type="SAM" id="Phobius"/>
    </source>
</evidence>
<dbReference type="Proteomes" id="UP000327118">
    <property type="component" value="Unassembled WGS sequence"/>
</dbReference>
<keyword evidence="3" id="KW-1185">Reference proteome</keyword>
<keyword evidence="1" id="KW-1133">Transmembrane helix</keyword>
<reference evidence="3" key="1">
    <citation type="submission" date="2019-04" db="EMBL/GenBank/DDBJ databases">
        <title>Friends and foes A comparative genomics studyof 23 Aspergillus species from section Flavi.</title>
        <authorList>
            <consortium name="DOE Joint Genome Institute"/>
            <person name="Kjaerbolling I."/>
            <person name="Vesth T."/>
            <person name="Frisvad J.C."/>
            <person name="Nybo J.L."/>
            <person name="Theobald S."/>
            <person name="Kildgaard S."/>
            <person name="Isbrandt T."/>
            <person name="Kuo A."/>
            <person name="Sato A."/>
            <person name="Lyhne E.K."/>
            <person name="Kogle M.E."/>
            <person name="Wiebenga A."/>
            <person name="Kun R.S."/>
            <person name="Lubbers R.J."/>
            <person name="Makela M.R."/>
            <person name="Barry K."/>
            <person name="Chovatia M."/>
            <person name="Clum A."/>
            <person name="Daum C."/>
            <person name="Haridas S."/>
            <person name="He G."/>
            <person name="LaButti K."/>
            <person name="Lipzen A."/>
            <person name="Mondo S."/>
            <person name="Riley R."/>
            <person name="Salamov A."/>
            <person name="Simmons B.A."/>
            <person name="Magnuson J.K."/>
            <person name="Henrissat B."/>
            <person name="Mortensen U.H."/>
            <person name="Larsen T.O."/>
            <person name="Devries R.P."/>
            <person name="Grigoriev I.V."/>
            <person name="Machida M."/>
            <person name="Baker S.E."/>
            <person name="Andersen M.R."/>
        </authorList>
    </citation>
    <scope>NUCLEOTIDE SEQUENCE [LARGE SCALE GENOMIC DNA]</scope>
    <source>
        <strain evidence="3">CBS 553.77</strain>
    </source>
</reference>
<evidence type="ECO:0000313" key="2">
    <source>
        <dbReference type="EMBL" id="KAE8350481.1"/>
    </source>
</evidence>
<evidence type="ECO:0000313" key="3">
    <source>
        <dbReference type="Proteomes" id="UP000327118"/>
    </source>
</evidence>
<proteinExistence type="predicted"/>
<keyword evidence="1" id="KW-0812">Transmembrane</keyword>
<organism evidence="2 3">
    <name type="scientific">Aspergillus coremiiformis</name>
    <dbReference type="NCBI Taxonomy" id="138285"/>
    <lineage>
        <taxon>Eukaryota</taxon>
        <taxon>Fungi</taxon>
        <taxon>Dikarya</taxon>
        <taxon>Ascomycota</taxon>
        <taxon>Pezizomycotina</taxon>
        <taxon>Eurotiomycetes</taxon>
        <taxon>Eurotiomycetidae</taxon>
        <taxon>Eurotiales</taxon>
        <taxon>Aspergillaceae</taxon>
        <taxon>Aspergillus</taxon>
        <taxon>Aspergillus subgen. Circumdati</taxon>
    </lineage>
</organism>
<sequence length="130" mass="14934">MRRVVVTGLGAVTPLGVGELFLSNILHPENLYVSFCIPSALFSVRVCCQYSFFVVILQWLHFRYPRRRKVLDTGPNLSSWTFLVRKFDGVQVPTSLTRILVFISHGSLIHRHSRDSSNMETSARWSLRHC</sequence>
<feature type="transmembrane region" description="Helical" evidence="1">
    <location>
        <begin position="42"/>
        <end position="60"/>
    </location>
</feature>
<dbReference type="AlphaFoldDB" id="A0A5N6YYG6"/>
<dbReference type="OrthoDB" id="5334845at2759"/>
<keyword evidence="1" id="KW-0472">Membrane</keyword>